<evidence type="ECO:0000259" key="6">
    <source>
        <dbReference type="Pfam" id="PF08240"/>
    </source>
</evidence>
<dbReference type="SUPFAM" id="SSF50129">
    <property type="entry name" value="GroES-like"/>
    <property type="match status" value="2"/>
</dbReference>
<dbReference type="KEGG" id="tasa:A1Q1_05262"/>
<dbReference type="GO" id="GO:0046872">
    <property type="term" value="F:metal ion binding"/>
    <property type="evidence" value="ECO:0007669"/>
    <property type="project" value="UniProtKB-KW"/>
</dbReference>
<feature type="compositionally biased region" description="Pro residues" evidence="4">
    <location>
        <begin position="58"/>
        <end position="68"/>
    </location>
</feature>
<comment type="cofactor">
    <cofactor evidence="1">
        <name>Zn(2+)</name>
        <dbReference type="ChEBI" id="CHEBI:29105"/>
    </cofactor>
</comment>
<evidence type="ECO:0000256" key="4">
    <source>
        <dbReference type="SAM" id="MobiDB-lite"/>
    </source>
</evidence>
<evidence type="ECO:0000313" key="7">
    <source>
        <dbReference type="EMBL" id="EJT53299.1"/>
    </source>
</evidence>
<protein>
    <recommendedName>
        <fullName evidence="9">Enoyl reductase (ER) domain-containing protein</fullName>
    </recommendedName>
</protein>
<feature type="domain" description="Alcohol dehydrogenase-like C-terminal" evidence="5">
    <location>
        <begin position="192"/>
        <end position="298"/>
    </location>
</feature>
<dbReference type="OrthoDB" id="3941538at2759"/>
<dbReference type="PANTHER" id="PTHR42813">
    <property type="entry name" value="ZINC-TYPE ALCOHOL DEHYDROGENASE-LIKE"/>
    <property type="match status" value="1"/>
</dbReference>
<dbReference type="VEuPathDB" id="FungiDB:A1Q1_05262"/>
<reference evidence="7 8" key="1">
    <citation type="journal article" date="2012" name="Eukaryot. Cell">
        <title>Draft genome sequence of CBS 2479, the standard type strain of Trichosporon asahii.</title>
        <authorList>
            <person name="Yang R.Y."/>
            <person name="Li H.T."/>
            <person name="Zhu H."/>
            <person name="Zhou G.P."/>
            <person name="Wang M."/>
            <person name="Wang L."/>
        </authorList>
    </citation>
    <scope>NUCLEOTIDE SEQUENCE [LARGE SCALE GENOMIC DNA]</scope>
    <source>
        <strain evidence="8">ATCC 90039 / CBS 2479 / JCM 2466 / KCTC 7840 / NCYC 2677 / UAMH 7654</strain>
    </source>
</reference>
<keyword evidence="3" id="KW-0862">Zinc</keyword>
<feature type="domain" description="Alcohol dehydrogenase-like N-terminal" evidence="6">
    <location>
        <begin position="75"/>
        <end position="117"/>
    </location>
</feature>
<dbReference type="AlphaFoldDB" id="J8TSU7"/>
<dbReference type="GeneID" id="25988774"/>
<evidence type="ECO:0000313" key="8">
    <source>
        <dbReference type="Proteomes" id="UP000002748"/>
    </source>
</evidence>
<accession>J8TSU7</accession>
<dbReference type="EMBL" id="ALBS01000002">
    <property type="protein sequence ID" value="EJT53299.1"/>
    <property type="molecule type" value="Genomic_DNA"/>
</dbReference>
<evidence type="ECO:0000259" key="5">
    <source>
        <dbReference type="Pfam" id="PF00107"/>
    </source>
</evidence>
<evidence type="ECO:0000256" key="2">
    <source>
        <dbReference type="ARBA" id="ARBA00022723"/>
    </source>
</evidence>
<dbReference type="InterPro" id="IPR011032">
    <property type="entry name" value="GroES-like_sf"/>
</dbReference>
<dbReference type="Pfam" id="PF08240">
    <property type="entry name" value="ADH_N"/>
    <property type="match status" value="1"/>
</dbReference>
<dbReference type="InterPro" id="IPR013154">
    <property type="entry name" value="ADH-like_N"/>
</dbReference>
<proteinExistence type="predicted"/>
<dbReference type="SUPFAM" id="SSF51735">
    <property type="entry name" value="NAD(P)-binding Rossmann-fold domains"/>
    <property type="match status" value="1"/>
</dbReference>
<dbReference type="InterPro" id="IPR013149">
    <property type="entry name" value="ADH-like_C"/>
</dbReference>
<dbReference type="PANTHER" id="PTHR42813:SF2">
    <property type="entry name" value="DEHYDROGENASE, ZINC-CONTAINING, PUTATIVE (AFU_ORTHOLOGUE AFUA_2G02810)-RELATED"/>
    <property type="match status" value="1"/>
</dbReference>
<keyword evidence="2" id="KW-0479">Metal-binding</keyword>
<dbReference type="Proteomes" id="UP000002748">
    <property type="component" value="Unassembled WGS sequence"/>
</dbReference>
<evidence type="ECO:0000256" key="3">
    <source>
        <dbReference type="ARBA" id="ARBA00022833"/>
    </source>
</evidence>
<dbReference type="RefSeq" id="XP_014184212.1">
    <property type="nucleotide sequence ID" value="XM_014328737.1"/>
</dbReference>
<dbReference type="InterPro" id="IPR036291">
    <property type="entry name" value="NAD(P)-bd_dom_sf"/>
</dbReference>
<gene>
    <name evidence="7" type="ORF">A1Q1_05262</name>
</gene>
<evidence type="ECO:0000256" key="1">
    <source>
        <dbReference type="ARBA" id="ARBA00001947"/>
    </source>
</evidence>
<comment type="caution">
    <text evidence="7">The sequence shown here is derived from an EMBL/GenBank/DDBJ whole genome shotgun (WGS) entry which is preliminary data.</text>
</comment>
<dbReference type="Pfam" id="PF00107">
    <property type="entry name" value="ADH_zinc_N"/>
    <property type="match status" value="1"/>
</dbReference>
<name>J8TSU7_TRIAS</name>
<dbReference type="HOGENOM" id="CLU_026673_11_3_1"/>
<dbReference type="Gene3D" id="3.40.50.720">
    <property type="entry name" value="NAD(P)-binding Rossmann-like Domain"/>
    <property type="match status" value="1"/>
</dbReference>
<sequence>MTVDLPKTMKAVVLEAPYKVAVKEVPTPEIKEDNDVIVKTKLAGLCAEQACWNREASPPSPPPPPSAPAPASLTAGSDLHIYRGHQPGCDGITIGHEILGTVVQVGKGVKSFKPGAEYVRIPEGEASLYHAPPEVPEKLMLLMADIIPTGYYVAYQARHGMDDGQIPSQSLDGTVVQPEGKKGVCVVVGCGPVGLCAITCAKTMFETVFATDLAPHRLEAARKHGAIALPPSELKEAVLKATEGRGADAACEVVGHQSALDTAIDAVRPYGTVASCGLHTHDVTVPGLTLYGKNLKLIFGRCAVRTYTPAAMQVLKDNVDLFESFVEHEVSVDKAPEYYEMFEKNKIAKTAFVFE</sequence>
<evidence type="ECO:0008006" key="9">
    <source>
        <dbReference type="Google" id="ProtNLM"/>
    </source>
</evidence>
<dbReference type="Gene3D" id="3.90.180.10">
    <property type="entry name" value="Medium-chain alcohol dehydrogenases, catalytic domain"/>
    <property type="match status" value="4"/>
</dbReference>
<organism evidence="7 8">
    <name type="scientific">Trichosporon asahii var. asahii (strain ATCC 90039 / CBS 2479 / JCM 2466 / KCTC 7840 / NBRC 103889/ NCYC 2677 / UAMH 7654)</name>
    <name type="common">Yeast</name>
    <dbReference type="NCBI Taxonomy" id="1186058"/>
    <lineage>
        <taxon>Eukaryota</taxon>
        <taxon>Fungi</taxon>
        <taxon>Dikarya</taxon>
        <taxon>Basidiomycota</taxon>
        <taxon>Agaricomycotina</taxon>
        <taxon>Tremellomycetes</taxon>
        <taxon>Trichosporonales</taxon>
        <taxon>Trichosporonaceae</taxon>
        <taxon>Trichosporon</taxon>
    </lineage>
</organism>
<feature type="region of interest" description="Disordered" evidence="4">
    <location>
        <begin position="53"/>
        <end position="74"/>
    </location>
</feature>